<name>A0A1V5SZ74_9BACT</name>
<accession>A0A1V5SZ74</accession>
<evidence type="ECO:0000313" key="1">
    <source>
        <dbReference type="EMBL" id="OQA59543.1"/>
    </source>
</evidence>
<reference evidence="1" key="1">
    <citation type="submission" date="2017-02" db="EMBL/GenBank/DDBJ databases">
        <title>Delving into the versatile metabolic prowess of the omnipresent phylum Bacteroidetes.</title>
        <authorList>
            <person name="Nobu M.K."/>
            <person name="Mei R."/>
            <person name="Narihiro T."/>
            <person name="Kuroda K."/>
            <person name="Liu W.-T."/>
        </authorList>
    </citation>
    <scope>NUCLEOTIDE SEQUENCE</scope>
    <source>
        <strain evidence="1">ADurb.Bin276</strain>
    </source>
</reference>
<gene>
    <name evidence="1" type="ORF">BWY41_00833</name>
</gene>
<protein>
    <submittedName>
        <fullName evidence="1">Uncharacterized protein</fullName>
    </submittedName>
</protein>
<dbReference type="AlphaFoldDB" id="A0A1V5SZ74"/>
<proteinExistence type="predicted"/>
<comment type="caution">
    <text evidence="1">The sequence shown here is derived from an EMBL/GenBank/DDBJ whole genome shotgun (WGS) entry which is preliminary data.</text>
</comment>
<organism evidence="1">
    <name type="scientific">Candidatus Atribacter allofermentans</name>
    <dbReference type="NCBI Taxonomy" id="1852833"/>
    <lineage>
        <taxon>Bacteria</taxon>
        <taxon>Pseudomonadati</taxon>
        <taxon>Atribacterota</taxon>
        <taxon>Atribacteria</taxon>
        <taxon>Atribacterales</taxon>
        <taxon>Atribacteraceae</taxon>
        <taxon>Atribacter</taxon>
    </lineage>
</organism>
<dbReference type="Proteomes" id="UP000485569">
    <property type="component" value="Unassembled WGS sequence"/>
</dbReference>
<dbReference type="EMBL" id="MWBQ01000050">
    <property type="protein sequence ID" value="OQA59543.1"/>
    <property type="molecule type" value="Genomic_DNA"/>
</dbReference>
<sequence>MIKNLTHHPVTIFKNNSVYRSIEPEGIVPRCQEERIQIGEIDEIPIMTTRFGPVYNLPDKEEGVFLIVSPIVANALPERDDLLVPDLLVRDSQGHIIGAEALARVTWWGCETF</sequence>